<name>A0A562ZSE2_9BURK</name>
<protein>
    <recommendedName>
        <fullName evidence="3">Nucleotidyltransferase family protein</fullName>
    </recommendedName>
</protein>
<dbReference type="AlphaFoldDB" id="A0A562ZSE2"/>
<sequence length="301" mass="33111">MPDEKPQTAAGYNQEFTVACERVMVTLLHGFGTFKNTVRLVGGLVPRYLTPANPPDVPAHVGTSDVDVVLNVQVLADGDAYKTLAQQLKAKGFERATNHAGKPTSWRWLRKVTDHEFVIVEFLRDADENLAPKMVKPVDDENVSAIAFKHVGIVHDWYQAKEVTAELLDGGGMATETVHYADAVAFVVLKTLAYADRAANKDAADLVHVLRYAMPLDELAAKFQDRQNQAQHVAALDAARHALRMRFCDGPGVQGFQRDGCVAASRFALGEEAEADELVLEQRKVSGLVTEFLTLLDKPKF</sequence>
<dbReference type="RefSeq" id="WP_145893124.1">
    <property type="nucleotide sequence ID" value="NZ_VOBQ01000008.1"/>
</dbReference>
<evidence type="ECO:0008006" key="3">
    <source>
        <dbReference type="Google" id="ProtNLM"/>
    </source>
</evidence>
<evidence type="ECO:0000313" key="1">
    <source>
        <dbReference type="EMBL" id="TWO71512.1"/>
    </source>
</evidence>
<comment type="caution">
    <text evidence="1">The sequence shown here is derived from an EMBL/GenBank/DDBJ whole genome shotgun (WGS) entry which is preliminary data.</text>
</comment>
<gene>
    <name evidence="1" type="ORF">FN976_11400</name>
</gene>
<organism evidence="1 2">
    <name type="scientific">Caenimonas sedimenti</name>
    <dbReference type="NCBI Taxonomy" id="2596921"/>
    <lineage>
        <taxon>Bacteria</taxon>
        <taxon>Pseudomonadati</taxon>
        <taxon>Pseudomonadota</taxon>
        <taxon>Betaproteobacteria</taxon>
        <taxon>Burkholderiales</taxon>
        <taxon>Comamonadaceae</taxon>
        <taxon>Caenimonas</taxon>
    </lineage>
</organism>
<dbReference type="OrthoDB" id="6932697at2"/>
<keyword evidence="2" id="KW-1185">Reference proteome</keyword>
<evidence type="ECO:0000313" key="2">
    <source>
        <dbReference type="Proteomes" id="UP000318199"/>
    </source>
</evidence>
<dbReference type="EMBL" id="VOBQ01000008">
    <property type="protein sequence ID" value="TWO71512.1"/>
    <property type="molecule type" value="Genomic_DNA"/>
</dbReference>
<proteinExistence type="predicted"/>
<dbReference type="Proteomes" id="UP000318199">
    <property type="component" value="Unassembled WGS sequence"/>
</dbReference>
<reference evidence="1 2" key="1">
    <citation type="submission" date="2019-07" db="EMBL/GenBank/DDBJ databases">
        <title>Caenimonas sedimenti sp. nov., isolated from activated sludge.</title>
        <authorList>
            <person name="Xu J."/>
        </authorList>
    </citation>
    <scope>NUCLEOTIDE SEQUENCE [LARGE SCALE GENOMIC DNA]</scope>
    <source>
        <strain evidence="1 2">HX-9-20</strain>
    </source>
</reference>
<accession>A0A562ZSE2</accession>